<dbReference type="InterPro" id="IPR036390">
    <property type="entry name" value="WH_DNA-bd_sf"/>
</dbReference>
<dbReference type="InterPro" id="IPR000847">
    <property type="entry name" value="LysR_HTH_N"/>
</dbReference>
<dbReference type="Gene3D" id="1.10.10.10">
    <property type="entry name" value="Winged helix-like DNA-binding domain superfamily/Winged helix DNA-binding domain"/>
    <property type="match status" value="2"/>
</dbReference>
<name>A0A2T5H4F9_9RHOB</name>
<keyword evidence="3 6" id="KW-0238">DNA-binding</keyword>
<dbReference type="Gene3D" id="3.40.190.10">
    <property type="entry name" value="Periplasmic binding protein-like II"/>
    <property type="match status" value="2"/>
</dbReference>
<protein>
    <submittedName>
        <fullName evidence="6">DNA-binding transcriptional LysR family regulator</fullName>
    </submittedName>
</protein>
<dbReference type="GO" id="GO:0003700">
    <property type="term" value="F:DNA-binding transcription factor activity"/>
    <property type="evidence" value="ECO:0007669"/>
    <property type="project" value="InterPro"/>
</dbReference>
<dbReference type="RefSeq" id="WP_170109376.1">
    <property type="nucleotide sequence ID" value="NZ_QAOH01000026.1"/>
</dbReference>
<feature type="domain" description="HTH lysR-type" evidence="5">
    <location>
        <begin position="1"/>
        <end position="58"/>
    </location>
</feature>
<dbReference type="Pfam" id="PF03466">
    <property type="entry name" value="LysR_substrate"/>
    <property type="match status" value="1"/>
</dbReference>
<evidence type="ECO:0000256" key="1">
    <source>
        <dbReference type="ARBA" id="ARBA00009437"/>
    </source>
</evidence>
<dbReference type="PROSITE" id="PS50931">
    <property type="entry name" value="HTH_LYSR"/>
    <property type="match status" value="2"/>
</dbReference>
<gene>
    <name evidence="6" type="ORF">C8N42_12616</name>
</gene>
<organism evidence="6 7">
    <name type="scientific">Celeribacter persicus</name>
    <dbReference type="NCBI Taxonomy" id="1651082"/>
    <lineage>
        <taxon>Bacteria</taxon>
        <taxon>Pseudomonadati</taxon>
        <taxon>Pseudomonadota</taxon>
        <taxon>Alphaproteobacteria</taxon>
        <taxon>Rhodobacterales</taxon>
        <taxon>Roseobacteraceae</taxon>
        <taxon>Celeribacter</taxon>
    </lineage>
</organism>
<dbReference type="Proteomes" id="UP000244077">
    <property type="component" value="Unassembled WGS sequence"/>
</dbReference>
<dbReference type="InterPro" id="IPR036388">
    <property type="entry name" value="WH-like_DNA-bd_sf"/>
</dbReference>
<dbReference type="PANTHER" id="PTHR30126">
    <property type="entry name" value="HTH-TYPE TRANSCRIPTIONAL REGULATOR"/>
    <property type="match status" value="1"/>
</dbReference>
<keyword evidence="4" id="KW-0804">Transcription</keyword>
<sequence>MRSSTIILADLALRHGGVRAASRASGQPVSSIGASLTRLEDDLGFPLVRRGEDGISLTIDAQRRAPAIARLAALCRQILTCEADLVPDTSISFAALFRLAEALRVGSIRRAAEQMNLAQPQLTRQISLLERTLDTTLILRGPKGIDPTPEGLRLVNLTGQLEAEWRALSRVSEPQHSQVSRRYSLGSIIPATPFGELATLLAGLNTEMHNRQGLRVSIASTLAEDLLMGLDTGRFDCILLDAALNDPTYAQTPVLRGGVAMAGLNLPKDYRDEEGLRAALRRQPLALQSRRSGLRQLAERFFDTYAGPDWRNLTSLVEIDSLPIIVNMAHSGAANSILPRHATTQDIHNIMPLPDSFDQIIYLTWRRTPKGRRLAQLIRSNLTKLQDRFTHPSPA</sequence>
<accession>A0A2T5H4F9</accession>
<evidence type="ECO:0000256" key="2">
    <source>
        <dbReference type="ARBA" id="ARBA00023015"/>
    </source>
</evidence>
<dbReference type="GO" id="GO:0000976">
    <property type="term" value="F:transcription cis-regulatory region binding"/>
    <property type="evidence" value="ECO:0007669"/>
    <property type="project" value="TreeGrafter"/>
</dbReference>
<feature type="domain" description="HTH lysR-type" evidence="5">
    <location>
        <begin position="91"/>
        <end position="148"/>
    </location>
</feature>
<evidence type="ECO:0000259" key="5">
    <source>
        <dbReference type="PROSITE" id="PS50931"/>
    </source>
</evidence>
<dbReference type="Pfam" id="PF00126">
    <property type="entry name" value="HTH_1"/>
    <property type="match status" value="2"/>
</dbReference>
<dbReference type="InterPro" id="IPR005119">
    <property type="entry name" value="LysR_subst-bd"/>
</dbReference>
<dbReference type="EMBL" id="QAOH01000026">
    <property type="protein sequence ID" value="PTQ66462.1"/>
    <property type="molecule type" value="Genomic_DNA"/>
</dbReference>
<keyword evidence="7" id="KW-1185">Reference proteome</keyword>
<comment type="caution">
    <text evidence="6">The sequence shown here is derived from an EMBL/GenBank/DDBJ whole genome shotgun (WGS) entry which is preliminary data.</text>
</comment>
<reference evidence="6 7" key="1">
    <citation type="submission" date="2018-04" db="EMBL/GenBank/DDBJ databases">
        <title>Genomic Encyclopedia of Archaeal and Bacterial Type Strains, Phase II (KMG-II): from individual species to whole genera.</title>
        <authorList>
            <person name="Goeker M."/>
        </authorList>
    </citation>
    <scope>NUCLEOTIDE SEQUENCE [LARGE SCALE GENOMIC DNA]</scope>
    <source>
        <strain evidence="6 7">DSM 100434</strain>
    </source>
</reference>
<evidence type="ECO:0000313" key="6">
    <source>
        <dbReference type="EMBL" id="PTQ66462.1"/>
    </source>
</evidence>
<evidence type="ECO:0000256" key="3">
    <source>
        <dbReference type="ARBA" id="ARBA00023125"/>
    </source>
</evidence>
<proteinExistence type="inferred from homology"/>
<dbReference type="SUPFAM" id="SSF53850">
    <property type="entry name" value="Periplasmic binding protein-like II"/>
    <property type="match status" value="1"/>
</dbReference>
<dbReference type="AlphaFoldDB" id="A0A2T5H4F9"/>
<dbReference type="CDD" id="cd05466">
    <property type="entry name" value="PBP2_LTTR_substrate"/>
    <property type="match status" value="1"/>
</dbReference>
<dbReference type="SUPFAM" id="SSF46785">
    <property type="entry name" value="Winged helix' DNA-binding domain"/>
    <property type="match status" value="2"/>
</dbReference>
<dbReference type="PRINTS" id="PR00039">
    <property type="entry name" value="HTHLYSR"/>
</dbReference>
<evidence type="ECO:0000256" key="4">
    <source>
        <dbReference type="ARBA" id="ARBA00023163"/>
    </source>
</evidence>
<evidence type="ECO:0000313" key="7">
    <source>
        <dbReference type="Proteomes" id="UP000244077"/>
    </source>
</evidence>
<comment type="similarity">
    <text evidence="1">Belongs to the LysR transcriptional regulatory family.</text>
</comment>
<dbReference type="PANTHER" id="PTHR30126:SF40">
    <property type="entry name" value="HTH-TYPE TRANSCRIPTIONAL REGULATOR GLTR"/>
    <property type="match status" value="1"/>
</dbReference>
<keyword evidence="2" id="KW-0805">Transcription regulation</keyword>